<dbReference type="Pfam" id="PF25954">
    <property type="entry name" value="Beta-barrel_RND_2"/>
    <property type="match status" value="1"/>
</dbReference>
<organism evidence="5">
    <name type="scientific">Vibrio sp. HB236076</name>
    <dbReference type="NCBI Taxonomy" id="3232307"/>
    <lineage>
        <taxon>Bacteria</taxon>
        <taxon>Pseudomonadati</taxon>
        <taxon>Pseudomonadota</taxon>
        <taxon>Gammaproteobacteria</taxon>
        <taxon>Vibrionales</taxon>
        <taxon>Vibrionaceae</taxon>
        <taxon>Vibrio</taxon>
    </lineage>
</organism>
<dbReference type="InterPro" id="IPR058627">
    <property type="entry name" value="MdtA-like_C"/>
</dbReference>
<dbReference type="SUPFAM" id="SSF111369">
    <property type="entry name" value="HlyD-like secretion proteins"/>
    <property type="match status" value="1"/>
</dbReference>
<dbReference type="InterPro" id="IPR058792">
    <property type="entry name" value="Beta-barrel_RND_2"/>
</dbReference>
<dbReference type="Pfam" id="PF25967">
    <property type="entry name" value="RND-MFP_C"/>
    <property type="match status" value="1"/>
</dbReference>
<sequence length="351" mass="38544">MKALLFTSLFFCVFRVFAAVPVVVEPVESRPLTPTLGLIGHLQAKQSVVVSSVATGRVIDILVENNQSVEKGQPLILLESSKQQALLAQAKATLGDQKRRLNEFVKLQKRNAITQSELETQRAQVAIAQAQYDSALVDVEDRVVKAPFNGQLGLIDFSLGQWINTGSAVATLDDLSSMQLDIAVPERYLSSLAIGMPVSAMTQAWPGQRFVGEVVAIDSRVDTETLNVRVRVQFDNPERRLKSGMLMDAEVHFPAVTALSIQPKALQYAGTERYVYRLTDEQTVQKTQVWIGDTIEDRIVVEKGLQVGDQVVVQGTINLRDGVEVMPRVAMPVTSSQSEVIPESTPLTMSN</sequence>
<evidence type="ECO:0000256" key="2">
    <source>
        <dbReference type="SAM" id="SignalP"/>
    </source>
</evidence>
<dbReference type="GO" id="GO:1990281">
    <property type="term" value="C:efflux pump complex"/>
    <property type="evidence" value="ECO:0007669"/>
    <property type="project" value="TreeGrafter"/>
</dbReference>
<dbReference type="FunFam" id="2.40.30.170:FF:000010">
    <property type="entry name" value="Efflux RND transporter periplasmic adaptor subunit"/>
    <property type="match status" value="1"/>
</dbReference>
<evidence type="ECO:0000313" key="5">
    <source>
        <dbReference type="EMBL" id="XDK24360.1"/>
    </source>
</evidence>
<evidence type="ECO:0000256" key="1">
    <source>
        <dbReference type="ARBA" id="ARBA00009477"/>
    </source>
</evidence>
<dbReference type="GO" id="GO:0015562">
    <property type="term" value="F:efflux transmembrane transporter activity"/>
    <property type="evidence" value="ECO:0007669"/>
    <property type="project" value="TreeGrafter"/>
</dbReference>
<gene>
    <name evidence="5" type="ORF">AB0763_09015</name>
</gene>
<dbReference type="PANTHER" id="PTHR30469:SF13">
    <property type="entry name" value="HAE1 FAMILY EFFLUX PUMP MFP COMPONENT"/>
    <property type="match status" value="1"/>
</dbReference>
<keyword evidence="2" id="KW-0732">Signal</keyword>
<feature type="chain" id="PRO_5044297185" evidence="2">
    <location>
        <begin position="19"/>
        <end position="351"/>
    </location>
</feature>
<feature type="domain" description="CusB-like beta-barrel" evidence="3">
    <location>
        <begin position="180"/>
        <end position="251"/>
    </location>
</feature>
<reference evidence="5" key="1">
    <citation type="submission" date="2024-07" db="EMBL/GenBank/DDBJ databases">
        <title>Genome Analysis of a Potential Novel Vibrio Species Secreting pH- and Thermo-stable Alginate Lyase and its Application in Producing Alginate Oligosaccharides.</title>
        <authorList>
            <person name="Huang H."/>
            <person name="Bao K."/>
        </authorList>
    </citation>
    <scope>NUCLEOTIDE SEQUENCE</scope>
    <source>
        <strain evidence="5">HB236076</strain>
    </source>
</reference>
<evidence type="ECO:0000259" key="3">
    <source>
        <dbReference type="Pfam" id="PF25954"/>
    </source>
</evidence>
<dbReference type="InterPro" id="IPR006143">
    <property type="entry name" value="RND_pump_MFP"/>
</dbReference>
<comment type="similarity">
    <text evidence="1">Belongs to the membrane fusion protein (MFP) (TC 8.A.1) family.</text>
</comment>
<dbReference type="Gene3D" id="2.40.420.20">
    <property type="match status" value="1"/>
</dbReference>
<feature type="domain" description="Multidrug resistance protein MdtA-like C-terminal permuted SH3" evidence="4">
    <location>
        <begin position="270"/>
        <end position="315"/>
    </location>
</feature>
<dbReference type="Gene3D" id="1.10.287.470">
    <property type="entry name" value="Helix hairpin bin"/>
    <property type="match status" value="1"/>
</dbReference>
<dbReference type="AlphaFoldDB" id="A0AB39HE84"/>
<proteinExistence type="inferred from homology"/>
<dbReference type="KEGG" id="vih:AB0763_09015"/>
<accession>A0AB39HE84</accession>
<feature type="signal peptide" evidence="2">
    <location>
        <begin position="1"/>
        <end position="18"/>
    </location>
</feature>
<dbReference type="RefSeq" id="WP_306100418.1">
    <property type="nucleotide sequence ID" value="NZ_CP162601.1"/>
</dbReference>
<dbReference type="NCBIfam" id="TIGR01730">
    <property type="entry name" value="RND_mfp"/>
    <property type="match status" value="1"/>
</dbReference>
<dbReference type="Gene3D" id="2.40.50.100">
    <property type="match status" value="1"/>
</dbReference>
<evidence type="ECO:0000259" key="4">
    <source>
        <dbReference type="Pfam" id="PF25967"/>
    </source>
</evidence>
<name>A0AB39HE84_9VIBR</name>
<dbReference type="EMBL" id="CP162601">
    <property type="protein sequence ID" value="XDK24360.1"/>
    <property type="molecule type" value="Genomic_DNA"/>
</dbReference>
<dbReference type="PANTHER" id="PTHR30469">
    <property type="entry name" value="MULTIDRUG RESISTANCE PROTEIN MDTA"/>
    <property type="match status" value="1"/>
</dbReference>
<protein>
    <submittedName>
        <fullName evidence="5">Efflux RND transporter periplasmic adaptor subunit</fullName>
    </submittedName>
</protein>
<dbReference type="Gene3D" id="2.40.30.170">
    <property type="match status" value="1"/>
</dbReference>